<dbReference type="EMBL" id="CAIY01000056">
    <property type="protein sequence ID" value="CCH67766.1"/>
    <property type="molecule type" value="Genomic_DNA"/>
</dbReference>
<evidence type="ECO:0000256" key="1">
    <source>
        <dbReference type="SAM" id="MobiDB-lite"/>
    </source>
</evidence>
<feature type="region of interest" description="Disordered" evidence="1">
    <location>
        <begin position="1"/>
        <end position="23"/>
    </location>
</feature>
<comment type="caution">
    <text evidence="2">The sequence shown here is derived from an EMBL/GenBank/DDBJ whole genome shotgun (WGS) entry which is preliminary data.</text>
</comment>
<proteinExistence type="predicted"/>
<dbReference type="Proteomes" id="UP000053051">
    <property type="component" value="Unassembled WGS sequence"/>
</dbReference>
<organism evidence="2 3">
    <name type="scientific">Richelia intracellularis HH01</name>
    <dbReference type="NCBI Taxonomy" id="1165094"/>
    <lineage>
        <taxon>Bacteria</taxon>
        <taxon>Bacillati</taxon>
        <taxon>Cyanobacteriota</taxon>
        <taxon>Cyanophyceae</taxon>
        <taxon>Nostocales</taxon>
        <taxon>Nostocaceae</taxon>
        <taxon>Richelia</taxon>
    </lineage>
</organism>
<evidence type="ECO:0000313" key="3">
    <source>
        <dbReference type="Proteomes" id="UP000053051"/>
    </source>
</evidence>
<name>M1X612_9NOST</name>
<sequence length="40" mass="4558">MSAYHRKYSSAEPTLDSNEFKGCNISPDRQLEATPIYHTV</sequence>
<gene>
    <name evidence="2" type="ORF">RINTHH_16110</name>
</gene>
<evidence type="ECO:0000313" key="2">
    <source>
        <dbReference type="EMBL" id="CCH67766.1"/>
    </source>
</evidence>
<reference evidence="3" key="2">
    <citation type="submission" date="2016-01" db="EMBL/GenBank/DDBJ databases">
        <title>Diatom-associated endosymboitic cyanobacterium lacks core nitrogen metabolism enzymes.</title>
        <authorList>
            <person name="Hilton J.A."/>
            <person name="Foster R.A."/>
            <person name="Tripp H.J."/>
            <person name="Carter B.J."/>
            <person name="Zehr J.P."/>
            <person name="Villareal T.A."/>
        </authorList>
    </citation>
    <scope>NUCLEOTIDE SEQUENCE [LARGE SCALE GENOMIC DNA]</scope>
    <source>
        <strain evidence="3">HH01</strain>
    </source>
</reference>
<keyword evidence="3" id="KW-1185">Reference proteome</keyword>
<accession>M1X612</accession>
<dbReference type="AlphaFoldDB" id="M1X612"/>
<protein>
    <submittedName>
        <fullName evidence="2">Uncharacterized protein</fullName>
    </submittedName>
</protein>
<reference evidence="2 3" key="1">
    <citation type="submission" date="2012-05" db="EMBL/GenBank/DDBJ databases">
        <authorList>
            <person name="Hilton J."/>
        </authorList>
    </citation>
    <scope>NUCLEOTIDE SEQUENCE [LARGE SCALE GENOMIC DNA]</scope>
    <source>
        <strain evidence="2 3">HH01</strain>
    </source>
</reference>